<reference evidence="2 3" key="1">
    <citation type="journal article" date="2020" name="Nature">
        <title>Six reference-quality genomes reveal evolution of bat adaptations.</title>
        <authorList>
            <person name="Jebb D."/>
            <person name="Huang Z."/>
            <person name="Pippel M."/>
            <person name="Hughes G.M."/>
            <person name="Lavrichenko K."/>
            <person name="Devanna P."/>
            <person name="Winkler S."/>
            <person name="Jermiin L.S."/>
            <person name="Skirmuntt E.C."/>
            <person name="Katzourakis A."/>
            <person name="Burkitt-Gray L."/>
            <person name="Ray D.A."/>
            <person name="Sullivan K.A.M."/>
            <person name="Roscito J.G."/>
            <person name="Kirilenko B.M."/>
            <person name="Davalos L.M."/>
            <person name="Corthals A.P."/>
            <person name="Power M.L."/>
            <person name="Jones G."/>
            <person name="Ransome R.D."/>
            <person name="Dechmann D.K.N."/>
            <person name="Locatelli A.G."/>
            <person name="Puechmaille S.J."/>
            <person name="Fedrigo O."/>
            <person name="Jarvis E.D."/>
            <person name="Hiller M."/>
            <person name="Vernes S.C."/>
            <person name="Myers E.W."/>
            <person name="Teeling E.C."/>
        </authorList>
    </citation>
    <scope>NUCLEOTIDE SEQUENCE [LARGE SCALE GENOMIC DNA]</scope>
    <source>
        <strain evidence="2">MRouAeg1</strain>
        <tissue evidence="2">Muscle</tissue>
    </source>
</reference>
<accession>A0A7J8HSL3</accession>
<protein>
    <submittedName>
        <fullName evidence="2">Uncharacterized protein</fullName>
    </submittedName>
</protein>
<evidence type="ECO:0000313" key="2">
    <source>
        <dbReference type="EMBL" id="KAF6474905.1"/>
    </source>
</evidence>
<feature type="signal peptide" evidence="1">
    <location>
        <begin position="1"/>
        <end position="22"/>
    </location>
</feature>
<dbReference type="AlphaFoldDB" id="A0A7J8HSL3"/>
<evidence type="ECO:0000313" key="3">
    <source>
        <dbReference type="Proteomes" id="UP000593571"/>
    </source>
</evidence>
<gene>
    <name evidence="2" type="ORF">HJG63_011032</name>
</gene>
<comment type="caution">
    <text evidence="2">The sequence shown here is derived from an EMBL/GenBank/DDBJ whole genome shotgun (WGS) entry which is preliminary data.</text>
</comment>
<sequence length="128" mass="13979">MAGSFAPREGLSLLVTQFLVIATNLPESTSLIYNQPIQSPYSPCPKSPPEPGTTQLETIPITQSYNKLFKLFNPTLAHPCSKVGLPHPFLSTETTIKAPAHVSPLLLLPSDQLWCFPIWPCVACHGLQ</sequence>
<keyword evidence="1" id="KW-0732">Signal</keyword>
<proteinExistence type="predicted"/>
<dbReference type="Proteomes" id="UP000593571">
    <property type="component" value="Unassembled WGS sequence"/>
</dbReference>
<evidence type="ECO:0000256" key="1">
    <source>
        <dbReference type="SAM" id="SignalP"/>
    </source>
</evidence>
<name>A0A7J8HSL3_ROUAE</name>
<organism evidence="2 3">
    <name type="scientific">Rousettus aegyptiacus</name>
    <name type="common">Egyptian fruit bat</name>
    <name type="synonym">Pteropus aegyptiacus</name>
    <dbReference type="NCBI Taxonomy" id="9407"/>
    <lineage>
        <taxon>Eukaryota</taxon>
        <taxon>Metazoa</taxon>
        <taxon>Chordata</taxon>
        <taxon>Craniata</taxon>
        <taxon>Vertebrata</taxon>
        <taxon>Euteleostomi</taxon>
        <taxon>Mammalia</taxon>
        <taxon>Eutheria</taxon>
        <taxon>Laurasiatheria</taxon>
        <taxon>Chiroptera</taxon>
        <taxon>Yinpterochiroptera</taxon>
        <taxon>Pteropodoidea</taxon>
        <taxon>Pteropodidae</taxon>
        <taxon>Rousettinae</taxon>
        <taxon>Rousettus</taxon>
    </lineage>
</organism>
<dbReference type="EMBL" id="JACASE010000004">
    <property type="protein sequence ID" value="KAF6474905.1"/>
    <property type="molecule type" value="Genomic_DNA"/>
</dbReference>
<keyword evidence="3" id="KW-1185">Reference proteome</keyword>
<feature type="chain" id="PRO_5029667376" evidence="1">
    <location>
        <begin position="23"/>
        <end position="128"/>
    </location>
</feature>